<organism evidence="2">
    <name type="scientific">uncultured Caudovirales phage</name>
    <dbReference type="NCBI Taxonomy" id="2100421"/>
    <lineage>
        <taxon>Viruses</taxon>
        <taxon>Duplodnaviria</taxon>
        <taxon>Heunggongvirae</taxon>
        <taxon>Uroviricota</taxon>
        <taxon>Caudoviricetes</taxon>
        <taxon>Peduoviridae</taxon>
        <taxon>Maltschvirus</taxon>
        <taxon>Maltschvirus maltsch</taxon>
    </lineage>
</organism>
<dbReference type="Gene3D" id="3.60.21.10">
    <property type="match status" value="1"/>
</dbReference>
<dbReference type="GO" id="GO:0016787">
    <property type="term" value="F:hydrolase activity"/>
    <property type="evidence" value="ECO:0007669"/>
    <property type="project" value="InterPro"/>
</dbReference>
<evidence type="ECO:0000259" key="1">
    <source>
        <dbReference type="Pfam" id="PF00149"/>
    </source>
</evidence>
<dbReference type="InterPro" id="IPR004843">
    <property type="entry name" value="Calcineurin-like_PHP"/>
</dbReference>
<sequence>MKTIFIGDIHGRSVWKQIVDRENPDRVVFIGDYFDSYDEFTTEEQVNNFLDIIEFKKTSGVETICLIGNHDHHYFPAVGNTGTSGYQTIGKVVIEHIIEENKEHLQIAYQFDDVLCTHAGVTNTFLNKAFGEGEWSIDTVADSLNDLFRFKPQSFCFGVFRDRFSADAYGDDVFQSPIWVRPRSLQSDAIDKKRVIQIVGHTQQNQIDIKGKSTGGRFYYIDTLGTSGEYLILNEGQFSVGSVK</sequence>
<name>A0A6J5MBA4_9CAUD</name>
<reference evidence="2" key="1">
    <citation type="submission" date="2020-04" db="EMBL/GenBank/DDBJ databases">
        <authorList>
            <person name="Chiriac C."/>
            <person name="Salcher M."/>
            <person name="Ghai R."/>
            <person name="Kavagutti S V."/>
        </authorList>
    </citation>
    <scope>NUCLEOTIDE SEQUENCE</scope>
</reference>
<protein>
    <submittedName>
        <fullName evidence="2">MPP_superfamily domain containing protein</fullName>
    </submittedName>
</protein>
<gene>
    <name evidence="2" type="ORF">UFOVP449_23</name>
</gene>
<proteinExistence type="predicted"/>
<dbReference type="Pfam" id="PF00149">
    <property type="entry name" value="Metallophos"/>
    <property type="match status" value="1"/>
</dbReference>
<accession>A0A6J5MBA4</accession>
<dbReference type="SUPFAM" id="SSF56300">
    <property type="entry name" value="Metallo-dependent phosphatases"/>
    <property type="match status" value="1"/>
</dbReference>
<evidence type="ECO:0000313" key="2">
    <source>
        <dbReference type="EMBL" id="CAB4142266.1"/>
    </source>
</evidence>
<dbReference type="InterPro" id="IPR029052">
    <property type="entry name" value="Metallo-depent_PP-like"/>
</dbReference>
<dbReference type="CDD" id="cd00838">
    <property type="entry name" value="MPP_superfamily"/>
    <property type="match status" value="1"/>
</dbReference>
<feature type="domain" description="Calcineurin-like phosphoesterase" evidence="1">
    <location>
        <begin position="1"/>
        <end position="125"/>
    </location>
</feature>
<dbReference type="EMBL" id="LR796420">
    <property type="protein sequence ID" value="CAB4142266.1"/>
    <property type="molecule type" value="Genomic_DNA"/>
</dbReference>